<comment type="caution">
    <text evidence="1">The sequence shown here is derived from an EMBL/GenBank/DDBJ whole genome shotgun (WGS) entry which is preliminary data.</text>
</comment>
<evidence type="ECO:0000313" key="2">
    <source>
        <dbReference type="Proteomes" id="UP000540014"/>
    </source>
</evidence>
<name>A0A7X9NJ00_9FIRM</name>
<dbReference type="AlphaFoldDB" id="A0A7X9NJ00"/>
<dbReference type="EMBL" id="JABAFR010000026">
    <property type="protein sequence ID" value="NME45136.1"/>
    <property type="molecule type" value="Genomic_DNA"/>
</dbReference>
<dbReference type="RefSeq" id="WP_168966267.1">
    <property type="nucleotide sequence ID" value="NZ_JABAFR010000026.1"/>
</dbReference>
<accession>A0A7X9NJ00</accession>
<reference evidence="1 2" key="1">
    <citation type="submission" date="2020-04" db="EMBL/GenBank/DDBJ databases">
        <authorList>
            <person name="Hitch T.C.A."/>
            <person name="Wylensek D."/>
            <person name="Clavel T."/>
        </authorList>
    </citation>
    <scope>NUCLEOTIDE SEQUENCE [LARGE SCALE GENOMIC DNA]</scope>
    <source>
        <strain evidence="1 2">BSM-383-APC-22F</strain>
    </source>
</reference>
<gene>
    <name evidence="1" type="ORF">HF861_09620</name>
</gene>
<evidence type="ECO:0000313" key="1">
    <source>
        <dbReference type="EMBL" id="NME45136.1"/>
    </source>
</evidence>
<protein>
    <submittedName>
        <fullName evidence="1">SocA family protein</fullName>
    </submittedName>
</protein>
<organism evidence="1 2">
    <name type="scientific">Faecalicoccus pleomorphus</name>
    <dbReference type="NCBI Taxonomy" id="1323"/>
    <lineage>
        <taxon>Bacteria</taxon>
        <taxon>Bacillati</taxon>
        <taxon>Bacillota</taxon>
        <taxon>Erysipelotrichia</taxon>
        <taxon>Erysipelotrichales</taxon>
        <taxon>Erysipelotrichaceae</taxon>
        <taxon>Faecalicoccus</taxon>
    </lineage>
</organism>
<dbReference type="Proteomes" id="UP000540014">
    <property type="component" value="Unassembled WGS sequence"/>
</dbReference>
<sequence length="152" mass="18096">MCEKYRDEFYTLQNESKSFQLNFTDQEYKVLNLVINLFGSLSANDLSELNHTFRFWKEAYQNGLCSNGYHDKAQSKLDMSQFKDDIEKMAEILKAYKLSHEDSSKMIQINNVIFYYDFEIKDEIKNRLQEFSLSVKEGVYTVYFDDGKMVIY</sequence>
<proteinExistence type="predicted"/>